<dbReference type="Proteomes" id="UP000507954">
    <property type="component" value="Unassembled WGS sequence"/>
</dbReference>
<dbReference type="EMBL" id="CABFNB010000092">
    <property type="protein sequence ID" value="VTZ61242.1"/>
    <property type="molecule type" value="Genomic_DNA"/>
</dbReference>
<evidence type="ECO:0000256" key="2">
    <source>
        <dbReference type="ARBA" id="ARBA00009810"/>
    </source>
</evidence>
<keyword evidence="13 14" id="KW-0998">Cell outer membrane</keyword>
<dbReference type="GO" id="GO:0015344">
    <property type="term" value="F:siderophore uptake transmembrane transporter activity"/>
    <property type="evidence" value="ECO:0007669"/>
    <property type="project" value="TreeGrafter"/>
</dbReference>
<dbReference type="PANTHER" id="PTHR32552">
    <property type="entry name" value="FERRICHROME IRON RECEPTOR-RELATED"/>
    <property type="match status" value="1"/>
</dbReference>
<evidence type="ECO:0000259" key="17">
    <source>
        <dbReference type="Pfam" id="PF07715"/>
    </source>
</evidence>
<dbReference type="Gene3D" id="2.170.130.10">
    <property type="entry name" value="TonB-dependent receptor, plug domain"/>
    <property type="match status" value="1"/>
</dbReference>
<evidence type="ECO:0000313" key="18">
    <source>
        <dbReference type="EMBL" id="VTZ61242.1"/>
    </source>
</evidence>
<keyword evidence="4 14" id="KW-1134">Transmembrane beta strand</keyword>
<dbReference type="InterPro" id="IPR039426">
    <property type="entry name" value="TonB-dep_rcpt-like"/>
</dbReference>
<keyword evidence="10 15" id="KW-0798">TonB box</keyword>
<comment type="subcellular location">
    <subcellularLocation>
        <location evidence="1 14">Cell outer membrane</location>
        <topology evidence="1 14">Multi-pass membrane protein</topology>
    </subcellularLocation>
</comment>
<evidence type="ECO:0000256" key="7">
    <source>
        <dbReference type="ARBA" id="ARBA00022729"/>
    </source>
</evidence>
<accession>A0A508WUZ2</accession>
<comment type="similarity">
    <text evidence="2 14 15">Belongs to the TonB-dependent receptor family.</text>
</comment>
<dbReference type="Pfam" id="PF07715">
    <property type="entry name" value="Plug"/>
    <property type="match status" value="1"/>
</dbReference>
<evidence type="ECO:0000256" key="3">
    <source>
        <dbReference type="ARBA" id="ARBA00022448"/>
    </source>
</evidence>
<evidence type="ECO:0000256" key="6">
    <source>
        <dbReference type="ARBA" id="ARBA00022692"/>
    </source>
</evidence>
<keyword evidence="9" id="KW-0406">Ion transport</keyword>
<keyword evidence="8" id="KW-0408">Iron</keyword>
<dbReference type="CDD" id="cd01347">
    <property type="entry name" value="ligand_gated_channel"/>
    <property type="match status" value="1"/>
</dbReference>
<keyword evidence="12 18" id="KW-0675">Receptor</keyword>
<dbReference type="GO" id="GO:0009279">
    <property type="term" value="C:cell outer membrane"/>
    <property type="evidence" value="ECO:0007669"/>
    <property type="project" value="UniProtKB-SubCell"/>
</dbReference>
<evidence type="ECO:0000256" key="13">
    <source>
        <dbReference type="ARBA" id="ARBA00023237"/>
    </source>
</evidence>
<evidence type="ECO:0000256" key="4">
    <source>
        <dbReference type="ARBA" id="ARBA00022452"/>
    </source>
</evidence>
<reference evidence="18" key="1">
    <citation type="submission" date="2019-06" db="EMBL/GenBank/DDBJ databases">
        <authorList>
            <person name="Le Quere A."/>
            <person name="Colella S."/>
        </authorList>
    </citation>
    <scope>NUCLEOTIDE SEQUENCE</scope>
    <source>
        <strain evidence="18">EmedicaeMD41</strain>
    </source>
</reference>
<evidence type="ECO:0000256" key="9">
    <source>
        <dbReference type="ARBA" id="ARBA00023065"/>
    </source>
</evidence>
<dbReference type="NCBIfam" id="TIGR01783">
    <property type="entry name" value="TonB-siderophor"/>
    <property type="match status" value="1"/>
</dbReference>
<dbReference type="InterPro" id="IPR012910">
    <property type="entry name" value="Plug_dom"/>
</dbReference>
<dbReference type="InterPro" id="IPR000531">
    <property type="entry name" value="Beta-barrel_TonB"/>
</dbReference>
<feature type="domain" description="TonB-dependent receptor-like beta-barrel" evidence="16">
    <location>
        <begin position="336"/>
        <end position="771"/>
    </location>
</feature>
<keyword evidence="7" id="KW-0732">Signal</keyword>
<dbReference type="PANTHER" id="PTHR32552:SF68">
    <property type="entry name" value="FERRICHROME OUTER MEMBRANE TRANSPORTER_PHAGE RECEPTOR"/>
    <property type="match status" value="1"/>
</dbReference>
<dbReference type="Gene3D" id="2.40.170.20">
    <property type="entry name" value="TonB-dependent receptor, beta-barrel domain"/>
    <property type="match status" value="1"/>
</dbReference>
<dbReference type="PROSITE" id="PS52016">
    <property type="entry name" value="TONB_DEPENDENT_REC_3"/>
    <property type="match status" value="1"/>
</dbReference>
<dbReference type="GO" id="GO:0015891">
    <property type="term" value="P:siderophore transport"/>
    <property type="evidence" value="ECO:0007669"/>
    <property type="project" value="InterPro"/>
</dbReference>
<evidence type="ECO:0000259" key="16">
    <source>
        <dbReference type="Pfam" id="PF00593"/>
    </source>
</evidence>
<keyword evidence="6 14" id="KW-0812">Transmembrane</keyword>
<evidence type="ECO:0000256" key="11">
    <source>
        <dbReference type="ARBA" id="ARBA00023136"/>
    </source>
</evidence>
<keyword evidence="5" id="KW-0410">Iron transport</keyword>
<evidence type="ECO:0000256" key="8">
    <source>
        <dbReference type="ARBA" id="ARBA00023004"/>
    </source>
</evidence>
<dbReference type="GO" id="GO:0038023">
    <property type="term" value="F:signaling receptor activity"/>
    <property type="evidence" value="ECO:0007669"/>
    <property type="project" value="InterPro"/>
</dbReference>
<evidence type="ECO:0000256" key="12">
    <source>
        <dbReference type="ARBA" id="ARBA00023170"/>
    </source>
</evidence>
<protein>
    <submittedName>
        <fullName evidence="18">TonB-dependent siderophore receptor</fullName>
    </submittedName>
</protein>
<gene>
    <name evidence="18" type="ORF">EMEDMD4_270018</name>
</gene>
<keyword evidence="11 14" id="KW-0472">Membrane</keyword>
<feature type="domain" description="TonB-dependent receptor plug" evidence="17">
    <location>
        <begin position="139"/>
        <end position="242"/>
    </location>
</feature>
<evidence type="ECO:0000256" key="5">
    <source>
        <dbReference type="ARBA" id="ARBA00022496"/>
    </source>
</evidence>
<dbReference type="InterPro" id="IPR036942">
    <property type="entry name" value="Beta-barrel_TonB_sf"/>
</dbReference>
<dbReference type="FunFam" id="2.170.130.10:FF:000001">
    <property type="entry name" value="Catecholate siderophore TonB-dependent receptor"/>
    <property type="match status" value="1"/>
</dbReference>
<dbReference type="InterPro" id="IPR037066">
    <property type="entry name" value="Plug_dom_sf"/>
</dbReference>
<sequence length="802" mass="87389">MEEKSHRLTLGRLRSILPRIVQFPRIRTIPVKIVDLDTQLIIDRAGLAGGNGVAGRFRGRFDMKCRVRGAHLRNLLASGVALAPLVTSGLAFAQDGDATQLERIIVEGGNTAGAGATGPVEGYVAKASATGSKTATQITEIPQSVSVVGREELDDRAVVNKVDEALRYTPGVLSAPFGTDPDTDWFYIRGFDAAQTGLFLDGLPLFSFGFGNFQIDPFMLERIEVLKGPASVLYGGSNPGGIINLISKRPLDEPLYYTEAGINSDGNAFTGFDVNDMLTDDGTVRYRLTGKIAGGDNYSDYSEDLRGFILPQVTYAPDDATSLTVFGLLQGLDQVHVGNGFLPYVGTVVDAPFGKIDRDAYFGEPDLDEGTYAQQMLGYEFKHDFDSGWTFTQNARYAHLHKHEKYPYPYGYVGPGFGNIEPIAPDYLLNRIGFEATSKVDSFSIDNRAETDFDLGTTNHTFVAGLDYKYYRLDHIGASGGATPISPTDPVYGVPQGPTAVYINQIFTQQQIGIYAQDQVRFGDGWLVTLNGRYDYVDTDLKNGATAWAGPSNFGYDDGALSGRAGLGYEFDNGLTPYVSVATFFNPLVGSRDSNPDPAITTLVPLRPEEGYQYEAGIKYEPTFIDGLITASLFQITKQNVQVTDTLGISTQLGEVRSRGFELEGKVNIDDNWKIISAFTYTDLEITEDTNPSLLGKSPYLIPETQAALWLDYTVTSGAFEGMSLGAGVRRQGESWADAANTKKVPAATLVDAAIRYEKNDWTASLNVANLFDKEYVSGCQGLLTCGYGESRTFTLKLSKKW</sequence>
<evidence type="ECO:0000256" key="1">
    <source>
        <dbReference type="ARBA" id="ARBA00004571"/>
    </source>
</evidence>
<dbReference type="AlphaFoldDB" id="A0A508WUZ2"/>
<dbReference type="InterPro" id="IPR010105">
    <property type="entry name" value="TonB_sidphr_rcpt"/>
</dbReference>
<organism evidence="18">
    <name type="scientific">Sinorhizobium medicae</name>
    <dbReference type="NCBI Taxonomy" id="110321"/>
    <lineage>
        <taxon>Bacteria</taxon>
        <taxon>Pseudomonadati</taxon>
        <taxon>Pseudomonadota</taxon>
        <taxon>Alphaproteobacteria</taxon>
        <taxon>Hyphomicrobiales</taxon>
        <taxon>Rhizobiaceae</taxon>
        <taxon>Sinorhizobium/Ensifer group</taxon>
        <taxon>Sinorhizobium</taxon>
    </lineage>
</organism>
<proteinExistence type="inferred from homology"/>
<dbReference type="SUPFAM" id="SSF56935">
    <property type="entry name" value="Porins"/>
    <property type="match status" value="1"/>
</dbReference>
<keyword evidence="3 14" id="KW-0813">Transport</keyword>
<evidence type="ECO:0000256" key="15">
    <source>
        <dbReference type="RuleBase" id="RU003357"/>
    </source>
</evidence>
<dbReference type="NCBIfam" id="NF010651">
    <property type="entry name" value="PRK14050.1"/>
    <property type="match status" value="1"/>
</dbReference>
<evidence type="ECO:0000256" key="10">
    <source>
        <dbReference type="ARBA" id="ARBA00023077"/>
    </source>
</evidence>
<dbReference type="Pfam" id="PF00593">
    <property type="entry name" value="TonB_dep_Rec_b-barrel"/>
    <property type="match status" value="1"/>
</dbReference>
<evidence type="ECO:0000256" key="14">
    <source>
        <dbReference type="PROSITE-ProRule" id="PRU01360"/>
    </source>
</evidence>
<name>A0A508WUZ2_9HYPH</name>